<protein>
    <recommendedName>
        <fullName evidence="4">Zinc-finger domain-containing protein</fullName>
    </recommendedName>
</protein>
<gene>
    <name evidence="2" type="ORF">ISP13_13215</name>
</gene>
<proteinExistence type="predicted"/>
<evidence type="ECO:0000313" key="2">
    <source>
        <dbReference type="EMBL" id="MFK2874497.1"/>
    </source>
</evidence>
<accession>A0ABW8IWW1</accession>
<name>A0ABW8IWW1_9GAMM</name>
<evidence type="ECO:0000256" key="1">
    <source>
        <dbReference type="SAM" id="Phobius"/>
    </source>
</evidence>
<keyword evidence="3" id="KW-1185">Reference proteome</keyword>
<dbReference type="RefSeq" id="WP_284401913.1">
    <property type="nucleotide sequence ID" value="NZ_BSNQ01000009.1"/>
</dbReference>
<reference evidence="2 3" key="1">
    <citation type="submission" date="2020-10" db="EMBL/GenBank/DDBJ databases">
        <title>Phylogeny of dyella-like bacteria.</title>
        <authorList>
            <person name="Fu J."/>
        </authorList>
    </citation>
    <scope>NUCLEOTIDE SEQUENCE [LARGE SCALE GENOMIC DNA]</scope>
    <source>
        <strain evidence="2 3">DHOB07</strain>
    </source>
</reference>
<keyword evidence="1" id="KW-0812">Transmembrane</keyword>
<evidence type="ECO:0008006" key="4">
    <source>
        <dbReference type="Google" id="ProtNLM"/>
    </source>
</evidence>
<evidence type="ECO:0000313" key="3">
    <source>
        <dbReference type="Proteomes" id="UP001620405"/>
    </source>
</evidence>
<feature type="transmembrane region" description="Helical" evidence="1">
    <location>
        <begin position="99"/>
        <end position="121"/>
    </location>
</feature>
<sequence length="165" mass="18328">MNIDHHESFQRMIDESLVGAISAEKEQSLREHLSTCTPCKEYLSASKRVIAGLSGFSFEVNPTLNARILAALRPQAEQVHEVLAHHPDAMRQHNMRFKIWAAFAVALSMSIVGSALVYQVAKLLATPMYFDNAQLQVGVLVFWLLPSFCSALWMFAAPGEKRGVA</sequence>
<organism evidence="2 3">
    <name type="scientific">Dyella lipolytica</name>
    <dbReference type="NCBI Taxonomy" id="1867835"/>
    <lineage>
        <taxon>Bacteria</taxon>
        <taxon>Pseudomonadati</taxon>
        <taxon>Pseudomonadota</taxon>
        <taxon>Gammaproteobacteria</taxon>
        <taxon>Lysobacterales</taxon>
        <taxon>Rhodanobacteraceae</taxon>
        <taxon>Dyella</taxon>
    </lineage>
</organism>
<dbReference type="EMBL" id="JADIKG010000012">
    <property type="protein sequence ID" value="MFK2874497.1"/>
    <property type="molecule type" value="Genomic_DNA"/>
</dbReference>
<feature type="transmembrane region" description="Helical" evidence="1">
    <location>
        <begin position="133"/>
        <end position="156"/>
    </location>
</feature>
<dbReference type="Proteomes" id="UP001620405">
    <property type="component" value="Unassembled WGS sequence"/>
</dbReference>
<comment type="caution">
    <text evidence="2">The sequence shown here is derived from an EMBL/GenBank/DDBJ whole genome shotgun (WGS) entry which is preliminary data.</text>
</comment>
<keyword evidence="1" id="KW-1133">Transmembrane helix</keyword>
<keyword evidence="1" id="KW-0472">Membrane</keyword>